<dbReference type="Pfam" id="PF02311">
    <property type="entry name" value="AraC_binding"/>
    <property type="match status" value="1"/>
</dbReference>
<organism evidence="7 8">
    <name type="scientific">Cohnella boryungensis</name>
    <dbReference type="NCBI Taxonomy" id="768479"/>
    <lineage>
        <taxon>Bacteria</taxon>
        <taxon>Bacillati</taxon>
        <taxon>Bacillota</taxon>
        <taxon>Bacilli</taxon>
        <taxon>Bacillales</taxon>
        <taxon>Paenibacillaceae</taxon>
        <taxon>Cohnella</taxon>
    </lineage>
</organism>
<feature type="domain" description="HTH araC/xylS-type" evidence="6">
    <location>
        <begin position="196"/>
        <end position="300"/>
    </location>
</feature>
<dbReference type="InterPro" id="IPR018062">
    <property type="entry name" value="HTH_AraC-typ_CS"/>
</dbReference>
<accession>A0ABV8S865</accession>
<gene>
    <name evidence="7" type="ORF">ACFO1S_08850</name>
</gene>
<evidence type="ECO:0000256" key="3">
    <source>
        <dbReference type="ARBA" id="ARBA00023125"/>
    </source>
</evidence>
<keyword evidence="4" id="KW-0010">Activator</keyword>
<evidence type="ECO:0000256" key="1">
    <source>
        <dbReference type="ARBA" id="ARBA00022490"/>
    </source>
</evidence>
<proteinExistence type="predicted"/>
<evidence type="ECO:0000256" key="4">
    <source>
        <dbReference type="ARBA" id="ARBA00023159"/>
    </source>
</evidence>
<sequence>MKELKPTPYAEWHHKVRWLPAMDWNVKFYGAHEQQVPYGWSVPAEAHIGFEINLILEGSQETTIEHNRYALNAGDILLVPAGFHHVIRCTSREGMSYFCAHFNVDEPIFRQLMVKHGQVVYPKGSNGNAALRPVVDQWLDLLRAKTVFTTEDRFHIQMLLFELFRHLVRMVMQEKEQRQETLRPPSSLHYAKAIEEALKAGVKTLAAEEGEGGTAVRVEEIAASLGITQGYASEIFRKVYGLSPRQYLSELKLHEAKVLIQQPRISLGEAAARLGYAHLSHFSRQFKRWTGMSPLQYRRQSGHSDRS</sequence>
<dbReference type="PANTHER" id="PTHR46796">
    <property type="entry name" value="HTH-TYPE TRANSCRIPTIONAL ACTIVATOR RHAS-RELATED"/>
    <property type="match status" value="1"/>
</dbReference>
<dbReference type="EMBL" id="JBHSED010000013">
    <property type="protein sequence ID" value="MFC4303561.1"/>
    <property type="molecule type" value="Genomic_DNA"/>
</dbReference>
<dbReference type="Gene3D" id="2.60.120.10">
    <property type="entry name" value="Jelly Rolls"/>
    <property type="match status" value="1"/>
</dbReference>
<dbReference type="InterPro" id="IPR037923">
    <property type="entry name" value="HTH-like"/>
</dbReference>
<reference evidence="8" key="1">
    <citation type="journal article" date="2019" name="Int. J. Syst. Evol. Microbiol.">
        <title>The Global Catalogue of Microorganisms (GCM) 10K type strain sequencing project: providing services to taxonomists for standard genome sequencing and annotation.</title>
        <authorList>
            <consortium name="The Broad Institute Genomics Platform"/>
            <consortium name="The Broad Institute Genome Sequencing Center for Infectious Disease"/>
            <person name="Wu L."/>
            <person name="Ma J."/>
        </authorList>
    </citation>
    <scope>NUCLEOTIDE SEQUENCE [LARGE SCALE GENOMIC DNA]</scope>
    <source>
        <strain evidence="8">CGMCC 4.1641</strain>
    </source>
</reference>
<dbReference type="SUPFAM" id="SSF51215">
    <property type="entry name" value="Regulatory protein AraC"/>
    <property type="match status" value="1"/>
</dbReference>
<name>A0ABV8S865_9BACL</name>
<dbReference type="SUPFAM" id="SSF46689">
    <property type="entry name" value="Homeodomain-like"/>
    <property type="match status" value="1"/>
</dbReference>
<dbReference type="RefSeq" id="WP_204602726.1">
    <property type="nucleotide sequence ID" value="NZ_JBHSED010000013.1"/>
</dbReference>
<dbReference type="InterPro" id="IPR020449">
    <property type="entry name" value="Tscrpt_reg_AraC-type_HTH"/>
</dbReference>
<evidence type="ECO:0000256" key="5">
    <source>
        <dbReference type="ARBA" id="ARBA00023163"/>
    </source>
</evidence>
<dbReference type="PRINTS" id="PR00032">
    <property type="entry name" value="HTHARAC"/>
</dbReference>
<dbReference type="InterPro" id="IPR018060">
    <property type="entry name" value="HTH_AraC"/>
</dbReference>
<dbReference type="Pfam" id="PF12833">
    <property type="entry name" value="HTH_18"/>
    <property type="match status" value="1"/>
</dbReference>
<keyword evidence="1" id="KW-0963">Cytoplasm</keyword>
<dbReference type="PANTHER" id="PTHR46796:SF13">
    <property type="entry name" value="HTH-TYPE TRANSCRIPTIONAL ACTIVATOR RHAS"/>
    <property type="match status" value="1"/>
</dbReference>
<protein>
    <submittedName>
        <fullName evidence="7">Helix-turn-helix domain-containing protein</fullName>
    </submittedName>
</protein>
<evidence type="ECO:0000256" key="2">
    <source>
        <dbReference type="ARBA" id="ARBA00023015"/>
    </source>
</evidence>
<dbReference type="PROSITE" id="PS00041">
    <property type="entry name" value="HTH_ARAC_FAMILY_1"/>
    <property type="match status" value="1"/>
</dbReference>
<dbReference type="Gene3D" id="1.10.10.60">
    <property type="entry name" value="Homeodomain-like"/>
    <property type="match status" value="2"/>
</dbReference>
<comment type="caution">
    <text evidence="7">The sequence shown here is derived from an EMBL/GenBank/DDBJ whole genome shotgun (WGS) entry which is preliminary data.</text>
</comment>
<keyword evidence="5" id="KW-0804">Transcription</keyword>
<dbReference type="InterPro" id="IPR014710">
    <property type="entry name" value="RmlC-like_jellyroll"/>
</dbReference>
<evidence type="ECO:0000259" key="6">
    <source>
        <dbReference type="PROSITE" id="PS01124"/>
    </source>
</evidence>
<dbReference type="InterPro" id="IPR003313">
    <property type="entry name" value="AraC-bd"/>
</dbReference>
<dbReference type="PROSITE" id="PS01124">
    <property type="entry name" value="HTH_ARAC_FAMILY_2"/>
    <property type="match status" value="1"/>
</dbReference>
<keyword evidence="3" id="KW-0238">DNA-binding</keyword>
<dbReference type="InterPro" id="IPR009057">
    <property type="entry name" value="Homeodomain-like_sf"/>
</dbReference>
<evidence type="ECO:0000313" key="7">
    <source>
        <dbReference type="EMBL" id="MFC4303561.1"/>
    </source>
</evidence>
<keyword evidence="8" id="KW-1185">Reference proteome</keyword>
<keyword evidence="2" id="KW-0805">Transcription regulation</keyword>
<dbReference type="InterPro" id="IPR050204">
    <property type="entry name" value="AraC_XylS_family_regulators"/>
</dbReference>
<dbReference type="SMART" id="SM00342">
    <property type="entry name" value="HTH_ARAC"/>
    <property type="match status" value="1"/>
</dbReference>
<evidence type="ECO:0000313" key="8">
    <source>
        <dbReference type="Proteomes" id="UP001595755"/>
    </source>
</evidence>
<dbReference type="Proteomes" id="UP001595755">
    <property type="component" value="Unassembled WGS sequence"/>
</dbReference>